<keyword evidence="6" id="KW-0256">Endoplasmic reticulum</keyword>
<dbReference type="PRINTS" id="PR00370">
    <property type="entry name" value="FMOXYGENASE"/>
</dbReference>
<evidence type="ECO:0000256" key="1">
    <source>
        <dbReference type="ARBA" id="ARBA00009183"/>
    </source>
</evidence>
<organism evidence="8 9">
    <name type="scientific">Brachionus calyciflorus</name>
    <dbReference type="NCBI Taxonomy" id="104777"/>
    <lineage>
        <taxon>Eukaryota</taxon>
        <taxon>Metazoa</taxon>
        <taxon>Spiralia</taxon>
        <taxon>Gnathifera</taxon>
        <taxon>Rotifera</taxon>
        <taxon>Eurotatoria</taxon>
        <taxon>Monogononta</taxon>
        <taxon>Pseudotrocha</taxon>
        <taxon>Ploima</taxon>
        <taxon>Brachionidae</taxon>
        <taxon>Brachionus</taxon>
    </lineage>
</organism>
<comment type="similarity">
    <text evidence="1 6 7">Belongs to the FMO family.</text>
</comment>
<keyword evidence="5 6" id="KW-0560">Oxidoreductase</keyword>
<dbReference type="InterPro" id="IPR020946">
    <property type="entry name" value="Flavin_mOase-like"/>
</dbReference>
<dbReference type="OrthoDB" id="66881at2759"/>
<sequence>MGEKVAIIGAGAIGLCCAKRALEKNLEPVIFDKEDHPCGLWIPGRKVWEKMRVNGSNFLLAFIDYPWPDDSPVFPRSEEVYQYLISYINTYSLSKYIKLNTQVQKITKLADNQWEITTKNLIKNETKTEIFKYLIISTGLNNKPYIPDIKGLEKFMGKIMHSSEYRNDDEIYRDKRVLVVGNSSSAVEIASDLVNKAKSVTNIFTRPYLIFKKIIKIQNENESLCNLIPVDFLFFNRDFLHKIKNDRESLKKIIFDHCSSQLGYTLNPNLKNLKFDLENEYPRFAVSDDYIDFVKSGKINVKKARIDEFDEELIYFNDESFTQKDIVIFATGFSLGLENFFDENILEMLKYQENFEKDQIILYENTWHPDLPNCAFLGLARGLYFTGAELQAIYASRVFSGEIKLPNREVMLNEIKKAEENRIKNEHLKLQYPYGSYVGIVDNLAKKLDMLPNFDKLKMVDSDVFRMMWLNPIIPCHFLIKENYDKALQLMKKVDRIAKRKFNSDEAYKITPENYPNA</sequence>
<keyword evidence="4 6" id="KW-0521">NADP</keyword>
<dbReference type="InterPro" id="IPR000960">
    <property type="entry name" value="Flavin_mOase"/>
</dbReference>
<comment type="cofactor">
    <cofactor evidence="6 7">
        <name>FAD</name>
        <dbReference type="ChEBI" id="CHEBI:57692"/>
    </cofactor>
</comment>
<evidence type="ECO:0000256" key="5">
    <source>
        <dbReference type="ARBA" id="ARBA00023002"/>
    </source>
</evidence>
<comment type="subcellular location">
    <subcellularLocation>
        <location evidence="6">Endoplasmic reticulum membrane</location>
    </subcellularLocation>
</comment>
<evidence type="ECO:0000256" key="3">
    <source>
        <dbReference type="ARBA" id="ARBA00022827"/>
    </source>
</evidence>
<evidence type="ECO:0000256" key="7">
    <source>
        <dbReference type="RuleBase" id="RU361177"/>
    </source>
</evidence>
<dbReference type="GO" id="GO:0050661">
    <property type="term" value="F:NADP binding"/>
    <property type="evidence" value="ECO:0007669"/>
    <property type="project" value="InterPro"/>
</dbReference>
<dbReference type="PIRSF" id="PIRSF000332">
    <property type="entry name" value="FMO"/>
    <property type="match status" value="1"/>
</dbReference>
<accession>A0A813PXT8</accession>
<evidence type="ECO:0000313" key="9">
    <source>
        <dbReference type="Proteomes" id="UP000663879"/>
    </source>
</evidence>
<keyword evidence="6 7" id="KW-0503">Monooxygenase</keyword>
<protein>
    <recommendedName>
        <fullName evidence="7">Flavin-containing monooxygenase</fullName>
        <ecNumber evidence="7">1.-.-.-</ecNumber>
    </recommendedName>
</protein>
<keyword evidence="3 6" id="KW-0274">FAD</keyword>
<dbReference type="GO" id="GO:0005789">
    <property type="term" value="C:endoplasmic reticulum membrane"/>
    <property type="evidence" value="ECO:0007669"/>
    <property type="project" value="UniProtKB-SubCell"/>
</dbReference>
<keyword evidence="6" id="KW-0472">Membrane</keyword>
<dbReference type="InterPro" id="IPR036188">
    <property type="entry name" value="FAD/NAD-bd_sf"/>
</dbReference>
<evidence type="ECO:0000256" key="2">
    <source>
        <dbReference type="ARBA" id="ARBA00022630"/>
    </source>
</evidence>
<evidence type="ECO:0000313" key="8">
    <source>
        <dbReference type="EMBL" id="CAF0757849.1"/>
    </source>
</evidence>
<dbReference type="GO" id="GO:0004499">
    <property type="term" value="F:N,N-dimethylaniline monooxygenase activity"/>
    <property type="evidence" value="ECO:0007669"/>
    <property type="project" value="UniProtKB-UniRule"/>
</dbReference>
<dbReference type="GO" id="GO:0050660">
    <property type="term" value="F:flavin adenine dinucleotide binding"/>
    <property type="evidence" value="ECO:0007669"/>
    <property type="project" value="InterPro"/>
</dbReference>
<dbReference type="EC" id="1.-.-.-" evidence="7"/>
<evidence type="ECO:0000256" key="4">
    <source>
        <dbReference type="ARBA" id="ARBA00022857"/>
    </source>
</evidence>
<keyword evidence="9" id="KW-1185">Reference proteome</keyword>
<evidence type="ECO:0000256" key="6">
    <source>
        <dbReference type="PIRNR" id="PIRNR000332"/>
    </source>
</evidence>
<dbReference type="Gene3D" id="3.50.50.60">
    <property type="entry name" value="FAD/NAD(P)-binding domain"/>
    <property type="match status" value="2"/>
</dbReference>
<keyword evidence="2 6" id="KW-0285">Flavoprotein</keyword>
<gene>
    <name evidence="8" type="ORF">OXX778_LOCUS4271</name>
</gene>
<dbReference type="PANTHER" id="PTHR23023">
    <property type="entry name" value="DIMETHYLANILINE MONOOXYGENASE"/>
    <property type="match status" value="1"/>
</dbReference>
<dbReference type="InterPro" id="IPR050346">
    <property type="entry name" value="FMO-like"/>
</dbReference>
<dbReference type="SUPFAM" id="SSF51905">
    <property type="entry name" value="FAD/NAD(P)-binding domain"/>
    <property type="match status" value="1"/>
</dbReference>
<reference evidence="8" key="1">
    <citation type="submission" date="2021-02" db="EMBL/GenBank/DDBJ databases">
        <authorList>
            <person name="Nowell W R."/>
        </authorList>
    </citation>
    <scope>NUCLEOTIDE SEQUENCE</scope>
    <source>
        <strain evidence="8">Ploen Becks lab</strain>
    </source>
</reference>
<comment type="caution">
    <text evidence="8">The sequence shown here is derived from an EMBL/GenBank/DDBJ whole genome shotgun (WGS) entry which is preliminary data.</text>
</comment>
<name>A0A813PXT8_9BILA</name>
<dbReference type="Pfam" id="PF00743">
    <property type="entry name" value="FMO-like"/>
    <property type="match status" value="1"/>
</dbReference>
<dbReference type="AlphaFoldDB" id="A0A813PXT8"/>
<dbReference type="EMBL" id="CAJNOC010000411">
    <property type="protein sequence ID" value="CAF0757849.1"/>
    <property type="molecule type" value="Genomic_DNA"/>
</dbReference>
<proteinExistence type="inferred from homology"/>
<dbReference type="Proteomes" id="UP000663879">
    <property type="component" value="Unassembled WGS sequence"/>
</dbReference>